<feature type="compositionally biased region" description="Pro residues" evidence="1">
    <location>
        <begin position="452"/>
        <end position="463"/>
    </location>
</feature>
<dbReference type="Pfam" id="PF04577">
    <property type="entry name" value="Glyco_transf_61"/>
    <property type="match status" value="1"/>
</dbReference>
<dbReference type="eggNOG" id="ENOG502SAS1">
    <property type="taxonomic scope" value="Eukaryota"/>
</dbReference>
<evidence type="ECO:0000256" key="1">
    <source>
        <dbReference type="SAM" id="MobiDB-lite"/>
    </source>
</evidence>
<dbReference type="HOGENOM" id="CLU_364348_0_0_1"/>
<evidence type="ECO:0000259" key="2">
    <source>
        <dbReference type="Pfam" id="PF04577"/>
    </source>
</evidence>
<dbReference type="InterPro" id="IPR049625">
    <property type="entry name" value="Glyco_transf_61_cat"/>
</dbReference>
<dbReference type="Proteomes" id="UP000013827">
    <property type="component" value="Unassembled WGS sequence"/>
</dbReference>
<dbReference type="RefSeq" id="XP_005790657.1">
    <property type="nucleotide sequence ID" value="XM_005790600.1"/>
</dbReference>
<organism evidence="3 4">
    <name type="scientific">Emiliania huxleyi (strain CCMP1516)</name>
    <dbReference type="NCBI Taxonomy" id="280463"/>
    <lineage>
        <taxon>Eukaryota</taxon>
        <taxon>Haptista</taxon>
        <taxon>Haptophyta</taxon>
        <taxon>Prymnesiophyceae</taxon>
        <taxon>Isochrysidales</taxon>
        <taxon>Noelaerhabdaceae</taxon>
        <taxon>Emiliania</taxon>
    </lineage>
</organism>
<feature type="region of interest" description="Disordered" evidence="1">
    <location>
        <begin position="410"/>
        <end position="767"/>
    </location>
</feature>
<reference evidence="3" key="2">
    <citation type="submission" date="2024-10" db="UniProtKB">
        <authorList>
            <consortium name="EnsemblProtists"/>
        </authorList>
    </citation>
    <scope>IDENTIFICATION</scope>
</reference>
<feature type="compositionally biased region" description="Low complexity" evidence="1">
    <location>
        <begin position="617"/>
        <end position="645"/>
    </location>
</feature>
<reference evidence="4" key="1">
    <citation type="journal article" date="2013" name="Nature">
        <title>Pan genome of the phytoplankton Emiliania underpins its global distribution.</title>
        <authorList>
            <person name="Read B.A."/>
            <person name="Kegel J."/>
            <person name="Klute M.J."/>
            <person name="Kuo A."/>
            <person name="Lefebvre S.C."/>
            <person name="Maumus F."/>
            <person name="Mayer C."/>
            <person name="Miller J."/>
            <person name="Monier A."/>
            <person name="Salamov A."/>
            <person name="Young J."/>
            <person name="Aguilar M."/>
            <person name="Claverie J.M."/>
            <person name="Frickenhaus S."/>
            <person name="Gonzalez K."/>
            <person name="Herman E.K."/>
            <person name="Lin Y.C."/>
            <person name="Napier J."/>
            <person name="Ogata H."/>
            <person name="Sarno A.F."/>
            <person name="Shmutz J."/>
            <person name="Schroeder D."/>
            <person name="de Vargas C."/>
            <person name="Verret F."/>
            <person name="von Dassow P."/>
            <person name="Valentin K."/>
            <person name="Van de Peer Y."/>
            <person name="Wheeler G."/>
            <person name="Dacks J.B."/>
            <person name="Delwiche C.F."/>
            <person name="Dyhrman S.T."/>
            <person name="Glockner G."/>
            <person name="John U."/>
            <person name="Richards T."/>
            <person name="Worden A.Z."/>
            <person name="Zhang X."/>
            <person name="Grigoriev I.V."/>
            <person name="Allen A.E."/>
            <person name="Bidle K."/>
            <person name="Borodovsky M."/>
            <person name="Bowler C."/>
            <person name="Brownlee C."/>
            <person name="Cock J.M."/>
            <person name="Elias M."/>
            <person name="Gladyshev V.N."/>
            <person name="Groth M."/>
            <person name="Guda C."/>
            <person name="Hadaegh A."/>
            <person name="Iglesias-Rodriguez M.D."/>
            <person name="Jenkins J."/>
            <person name="Jones B.M."/>
            <person name="Lawson T."/>
            <person name="Leese F."/>
            <person name="Lindquist E."/>
            <person name="Lobanov A."/>
            <person name="Lomsadze A."/>
            <person name="Malik S.B."/>
            <person name="Marsh M.E."/>
            <person name="Mackinder L."/>
            <person name="Mock T."/>
            <person name="Mueller-Roeber B."/>
            <person name="Pagarete A."/>
            <person name="Parker M."/>
            <person name="Probert I."/>
            <person name="Quesneville H."/>
            <person name="Raines C."/>
            <person name="Rensing S.A."/>
            <person name="Riano-Pachon D.M."/>
            <person name="Richier S."/>
            <person name="Rokitta S."/>
            <person name="Shiraiwa Y."/>
            <person name="Soanes D.M."/>
            <person name="van der Giezen M."/>
            <person name="Wahlund T.M."/>
            <person name="Williams B."/>
            <person name="Wilson W."/>
            <person name="Wolfe G."/>
            <person name="Wurch L.L."/>
        </authorList>
    </citation>
    <scope>NUCLEOTIDE SEQUENCE</scope>
</reference>
<feature type="compositionally biased region" description="Low complexity" evidence="1">
    <location>
        <begin position="471"/>
        <end position="486"/>
    </location>
</feature>
<dbReference type="PaxDb" id="2903-EOD38228"/>
<keyword evidence="4" id="KW-1185">Reference proteome</keyword>
<name>A0A0D3KR43_EMIH1</name>
<protein>
    <recommendedName>
        <fullName evidence="2">Glycosyltransferase 61 catalytic domain-containing protein</fullName>
    </recommendedName>
</protein>
<dbReference type="AlphaFoldDB" id="A0A0D3KR43"/>
<dbReference type="EnsemblProtists" id="EOD38228">
    <property type="protein sequence ID" value="EOD38228"/>
    <property type="gene ID" value="EMIHUDRAFT_462305"/>
</dbReference>
<sequence length="767" mass="83290">MAPPFHTASFEQELDFSDLLYYFRPASVRAAHESLGTKSPLSLQAHAGTPTSLVMGRLLKSPEVHGLDIRLASPQEVEGKVNFTACTVPILIASMWPNTLCEFFARVPPAYNHYLQKGVLSRDLSIVLWSPLKLPLTQFNRGIMRAFSHFEPTDFADFSARKPPDAPSTSTYEGRHVMRYYLPMLKHVPPFWAVDPPAARPLRVLIEQRSAAATRQLLRFDALLENCDRLTGATGGQPVECRPYSFGSRPFAHDLAVLKDTDVMVGTHGSAEMNAVFTRVGTSVVEVRGNNATKSYANNWHPAVSRFSGFDYFWWGIIVQDPSMVSVSRLESKGGFYADSSSSWKSAMFRKRDQNVELRWEHLAPVLGEIASIGRNAKAYSKLFGTDMEFFGSAQHRGVVFEVMPGGRLRRHKGYDKSDMAPDTEPEGGWAAGAATRQPKRPKLQPMRWPTPNTPQPASPKPAPKAKPKPASKSAPKPKPTARSAAQARARPMSETYQRAPPAELPVAPGDPRTLGYGTDQARWLKEEMKRKAQSGAAANPFRAHASTAPQPTAAAPAPQPRLSSGQAPAPPPHEQLGQLQLQPRAPQAQQAHSSPHMNRLASVPGQPTLRKPSPQPQMQPSQRQMQPSPQPQMQRQVQPQMQPRAGQPFAPSPHQTASSLARSPMPPQPQRSPMPAQHAAPQPRPQLRPAAPVGRSPGGPLASPAGTAAPATWGPQLAAAQPAPHAPPQRAAPPQLSPAARPAPPAFQYSPVLASPAQPAASQPAA</sequence>
<feature type="compositionally biased region" description="Low complexity" evidence="1">
    <location>
        <begin position="548"/>
        <end position="557"/>
    </location>
</feature>
<feature type="compositionally biased region" description="Low complexity" evidence="1">
    <location>
        <begin position="755"/>
        <end position="767"/>
    </location>
</feature>
<evidence type="ECO:0000313" key="3">
    <source>
        <dbReference type="EnsemblProtists" id="EOD38228"/>
    </source>
</evidence>
<evidence type="ECO:0000313" key="4">
    <source>
        <dbReference type="Proteomes" id="UP000013827"/>
    </source>
</evidence>
<feature type="compositionally biased region" description="Low complexity" evidence="1">
    <location>
        <begin position="674"/>
        <end position="724"/>
    </location>
</feature>
<dbReference type="GO" id="GO:0016757">
    <property type="term" value="F:glycosyltransferase activity"/>
    <property type="evidence" value="ECO:0007669"/>
    <property type="project" value="InterPro"/>
</dbReference>
<dbReference type="KEGG" id="ehx:EMIHUDRAFT_462305"/>
<dbReference type="GeneID" id="17283498"/>
<feature type="domain" description="Glycosyltransferase 61 catalytic" evidence="2">
    <location>
        <begin position="192"/>
        <end position="285"/>
    </location>
</feature>
<feature type="compositionally biased region" description="Low complexity" evidence="1">
    <location>
        <begin position="576"/>
        <end position="592"/>
    </location>
</feature>
<accession>A0A0D3KR43</accession>
<dbReference type="STRING" id="2903.R1DRW3"/>
<proteinExistence type="predicted"/>